<keyword evidence="5" id="KW-1185">Reference proteome</keyword>
<dbReference type="InterPro" id="IPR000169">
    <property type="entry name" value="Pept_cys_AS"/>
</dbReference>
<dbReference type="InterPro" id="IPR039417">
    <property type="entry name" value="Peptidase_C1A_papain-like"/>
</dbReference>
<dbReference type="InterPro" id="IPR000668">
    <property type="entry name" value="Peptidase_C1A_C"/>
</dbReference>
<dbReference type="Gene3D" id="3.90.70.10">
    <property type="entry name" value="Cysteine proteinases"/>
    <property type="match status" value="1"/>
</dbReference>
<evidence type="ECO:0000313" key="5">
    <source>
        <dbReference type="Proteomes" id="UP001500954"/>
    </source>
</evidence>
<dbReference type="PRINTS" id="PR00705">
    <property type="entry name" value="PAPAIN"/>
</dbReference>
<organism evidence="4 5">
    <name type="scientific">Snuella lapsa</name>
    <dbReference type="NCBI Taxonomy" id="870481"/>
    <lineage>
        <taxon>Bacteria</taxon>
        <taxon>Pseudomonadati</taxon>
        <taxon>Bacteroidota</taxon>
        <taxon>Flavobacteriia</taxon>
        <taxon>Flavobacteriales</taxon>
        <taxon>Flavobacteriaceae</taxon>
        <taxon>Snuella</taxon>
    </lineage>
</organism>
<dbReference type="InterPro" id="IPR038765">
    <property type="entry name" value="Papain-like_cys_pep_sf"/>
</dbReference>
<dbReference type="Pfam" id="PF00112">
    <property type="entry name" value="Peptidase_C1"/>
    <property type="match status" value="1"/>
</dbReference>
<comment type="similarity">
    <text evidence="1">Belongs to the peptidase C1 family.</text>
</comment>
<evidence type="ECO:0000256" key="2">
    <source>
        <dbReference type="SAM" id="SignalP"/>
    </source>
</evidence>
<dbReference type="Proteomes" id="UP001500954">
    <property type="component" value="Unassembled WGS sequence"/>
</dbReference>
<keyword evidence="2" id="KW-0732">Signal</keyword>
<evidence type="ECO:0000256" key="1">
    <source>
        <dbReference type="ARBA" id="ARBA00008455"/>
    </source>
</evidence>
<evidence type="ECO:0000313" key="4">
    <source>
        <dbReference type="EMBL" id="GAA3574993.1"/>
    </source>
</evidence>
<dbReference type="PANTHER" id="PTHR12411">
    <property type="entry name" value="CYSTEINE PROTEASE FAMILY C1-RELATED"/>
    <property type="match status" value="1"/>
</dbReference>
<feature type="chain" id="PRO_5047438023" description="Peptidase C1A papain C-terminal domain-containing protein" evidence="2">
    <location>
        <begin position="26"/>
        <end position="374"/>
    </location>
</feature>
<dbReference type="RefSeq" id="WP_345006613.1">
    <property type="nucleotide sequence ID" value="NZ_BAABCY010000068.1"/>
</dbReference>
<sequence>MKTSKLILAAASVLILFLWATPGFSQGNSPLEDKNNGVFKVKSKAEMAKNLDKLNKKGKAEYEKAKNELKKIKNPTFELAPNEVLNKNPKELLGLMPMNKQDEDFMKKQNLENKKNEKKILQGFKDAGLDASSYSFTNYSISINTLTLDPFLSCSWNKSILTPVRNQSSCGSCWAFAAAAAFEHSYNKFYGSVSSPVDLSEQQILACGKTSSGLDAGSCSGGYTNRALDYIKWHGVTLEPYYRYTATSSPCNSNSYAVKAGSFGTFNPAGRFPTVSEIKALINLFGAVTTSMKAGLSSFFSYGGGVYNGYPSNSTETDHAVIIVGWCDNLNAWIIKNSWGTNWGPYGGYAYVGYDQCNIGRKRVCWVYPNKIQN</sequence>
<reference evidence="5" key="1">
    <citation type="journal article" date="2019" name="Int. J. Syst. Evol. Microbiol.">
        <title>The Global Catalogue of Microorganisms (GCM) 10K type strain sequencing project: providing services to taxonomists for standard genome sequencing and annotation.</title>
        <authorList>
            <consortium name="The Broad Institute Genomics Platform"/>
            <consortium name="The Broad Institute Genome Sequencing Center for Infectious Disease"/>
            <person name="Wu L."/>
            <person name="Ma J."/>
        </authorList>
    </citation>
    <scope>NUCLEOTIDE SEQUENCE [LARGE SCALE GENOMIC DNA]</scope>
    <source>
        <strain evidence="5">JCM 17111</strain>
    </source>
</reference>
<feature type="signal peptide" evidence="2">
    <location>
        <begin position="1"/>
        <end position="25"/>
    </location>
</feature>
<evidence type="ECO:0000259" key="3">
    <source>
        <dbReference type="SMART" id="SM00645"/>
    </source>
</evidence>
<protein>
    <recommendedName>
        <fullName evidence="3">Peptidase C1A papain C-terminal domain-containing protein</fullName>
    </recommendedName>
</protein>
<dbReference type="EMBL" id="BAABCY010000068">
    <property type="protein sequence ID" value="GAA3574993.1"/>
    <property type="molecule type" value="Genomic_DNA"/>
</dbReference>
<gene>
    <name evidence="4" type="ORF">GCM10022395_25090</name>
</gene>
<dbReference type="CDD" id="cd02248">
    <property type="entry name" value="Peptidase_C1A"/>
    <property type="match status" value="1"/>
</dbReference>
<dbReference type="PROSITE" id="PS00139">
    <property type="entry name" value="THIOL_PROTEASE_CYS"/>
    <property type="match status" value="1"/>
</dbReference>
<dbReference type="SMART" id="SM00645">
    <property type="entry name" value="Pept_C1"/>
    <property type="match status" value="1"/>
</dbReference>
<feature type="domain" description="Peptidase C1A papain C-terminal" evidence="3">
    <location>
        <begin position="152"/>
        <end position="368"/>
    </location>
</feature>
<dbReference type="SUPFAM" id="SSF54001">
    <property type="entry name" value="Cysteine proteinases"/>
    <property type="match status" value="1"/>
</dbReference>
<accession>A0ABP6Y249</accession>
<comment type="caution">
    <text evidence="4">The sequence shown here is derived from an EMBL/GenBank/DDBJ whole genome shotgun (WGS) entry which is preliminary data.</text>
</comment>
<dbReference type="InterPro" id="IPR013128">
    <property type="entry name" value="Peptidase_C1A"/>
</dbReference>
<proteinExistence type="inferred from homology"/>
<name>A0ABP6Y249_9FLAO</name>